<dbReference type="Proteomes" id="UP000321157">
    <property type="component" value="Unassembled WGS sequence"/>
</dbReference>
<feature type="transmembrane region" description="Helical" evidence="5">
    <location>
        <begin position="153"/>
        <end position="175"/>
    </location>
</feature>
<comment type="subcellular location">
    <subcellularLocation>
        <location evidence="1">Membrane</location>
        <topology evidence="1">Multi-pass membrane protein</topology>
    </subcellularLocation>
</comment>
<feature type="transmembrane region" description="Helical" evidence="5">
    <location>
        <begin position="355"/>
        <end position="375"/>
    </location>
</feature>
<keyword evidence="2 5" id="KW-0812">Transmembrane</keyword>
<proteinExistence type="predicted"/>
<evidence type="ECO:0000256" key="3">
    <source>
        <dbReference type="ARBA" id="ARBA00022989"/>
    </source>
</evidence>
<name>A0A511V6I6_9BACL</name>
<keyword evidence="3 5" id="KW-1133">Transmembrane helix</keyword>
<dbReference type="PANTHER" id="PTHR11785">
    <property type="entry name" value="AMINO ACID TRANSPORTER"/>
    <property type="match status" value="1"/>
</dbReference>
<feature type="transmembrane region" description="Helical" evidence="5">
    <location>
        <begin position="387"/>
        <end position="410"/>
    </location>
</feature>
<dbReference type="EMBL" id="BJXX01000083">
    <property type="protein sequence ID" value="GEN34536.1"/>
    <property type="molecule type" value="Genomic_DNA"/>
</dbReference>
<comment type="caution">
    <text evidence="6">The sequence shown here is derived from an EMBL/GenBank/DDBJ whole genome shotgun (WGS) entry which is preliminary data.</text>
</comment>
<dbReference type="FunFam" id="1.20.1740.10:FF:000051">
    <property type="entry name" value="Amino acid permease"/>
    <property type="match status" value="1"/>
</dbReference>
<dbReference type="PIRSF" id="PIRSF006060">
    <property type="entry name" value="AA_transporter"/>
    <property type="match status" value="1"/>
</dbReference>
<evidence type="ECO:0000256" key="5">
    <source>
        <dbReference type="SAM" id="Phobius"/>
    </source>
</evidence>
<feature type="transmembrane region" description="Helical" evidence="5">
    <location>
        <begin position="229"/>
        <end position="252"/>
    </location>
</feature>
<dbReference type="InterPro" id="IPR002293">
    <property type="entry name" value="AA/rel_permease1"/>
</dbReference>
<feature type="transmembrane region" description="Helical" evidence="5">
    <location>
        <begin position="416"/>
        <end position="433"/>
    </location>
</feature>
<feature type="transmembrane region" description="Helical" evidence="5">
    <location>
        <begin position="48"/>
        <end position="68"/>
    </location>
</feature>
<dbReference type="Pfam" id="PF13520">
    <property type="entry name" value="AA_permease_2"/>
    <property type="match status" value="1"/>
</dbReference>
<feature type="transmembrane region" description="Helical" evidence="5">
    <location>
        <begin position="272"/>
        <end position="293"/>
    </location>
</feature>
<dbReference type="PANTHER" id="PTHR11785:SF512">
    <property type="entry name" value="SOBREMESA, ISOFORM B"/>
    <property type="match status" value="1"/>
</dbReference>
<dbReference type="InterPro" id="IPR050598">
    <property type="entry name" value="AminoAcid_Transporter"/>
</dbReference>
<feature type="transmembrane region" description="Helical" evidence="5">
    <location>
        <begin position="195"/>
        <end position="217"/>
    </location>
</feature>
<keyword evidence="4 5" id="KW-0472">Membrane</keyword>
<evidence type="ECO:0000256" key="1">
    <source>
        <dbReference type="ARBA" id="ARBA00004141"/>
    </source>
</evidence>
<sequence>MGMTENKLKKEIGFTVAMSLVIGTVIGSGVFMKPGKVIEYAGDSTMALWAWILGGIITLAGGLTIAEVSSQIPKTGGLYVYLEEVYGKVWGYLSGWVQTIIYGPAIIGALGLYFGSLLANLFSLEGQWKLWLGIGSVVFLGIINSIGTKYGGIVQTLSTVGKLIPIALIIVFGIWKGNNEVLGIGSGISSTEVSLGAAVLATLWAYDGWMLVGFVAGEMKNPAKLLPRAIITGLSLVTAIYLLVNVALLQVLPADKVVALGENAAGTAASVLFGDIGGKLISIGILVSIFGCLNGKILTFPRVPYAMAEREQLPGSGLLSRVHDKFGTPVYATTLQIVFAVVMMIISNPDRLSEIAIFSVYLFYIQAFFAVFILRKRNRDVKRVYSVPLYPLIPIVAIIGSGFVVISTIFDNPQDSLLAIGITLAGLPVYFMLQRGRARNRKETVKAAG</sequence>
<feature type="transmembrane region" description="Helical" evidence="5">
    <location>
        <begin position="330"/>
        <end position="349"/>
    </location>
</feature>
<accession>A0A511V6I6</accession>
<protein>
    <submittedName>
        <fullName evidence="6">Serine/threonine exchanger SteT</fullName>
    </submittedName>
</protein>
<organism evidence="6 7">
    <name type="scientific">Aneurinibacillus danicus</name>
    <dbReference type="NCBI Taxonomy" id="267746"/>
    <lineage>
        <taxon>Bacteria</taxon>
        <taxon>Bacillati</taxon>
        <taxon>Bacillota</taxon>
        <taxon>Bacilli</taxon>
        <taxon>Bacillales</taxon>
        <taxon>Paenibacillaceae</taxon>
        <taxon>Aneurinibacillus group</taxon>
        <taxon>Aneurinibacillus</taxon>
    </lineage>
</organism>
<dbReference type="GO" id="GO:0016020">
    <property type="term" value="C:membrane"/>
    <property type="evidence" value="ECO:0007669"/>
    <property type="project" value="UniProtKB-SubCell"/>
</dbReference>
<gene>
    <name evidence="6" type="primary">steT</name>
    <name evidence="6" type="ORF">ADA01nite_19960</name>
</gene>
<dbReference type="AlphaFoldDB" id="A0A511V6I6"/>
<feature type="transmembrane region" description="Helical" evidence="5">
    <location>
        <begin position="128"/>
        <end position="146"/>
    </location>
</feature>
<feature type="transmembrane region" description="Helical" evidence="5">
    <location>
        <begin position="89"/>
        <end position="116"/>
    </location>
</feature>
<dbReference type="GO" id="GO:0015179">
    <property type="term" value="F:L-amino acid transmembrane transporter activity"/>
    <property type="evidence" value="ECO:0007669"/>
    <property type="project" value="TreeGrafter"/>
</dbReference>
<keyword evidence="7" id="KW-1185">Reference proteome</keyword>
<evidence type="ECO:0000313" key="7">
    <source>
        <dbReference type="Proteomes" id="UP000321157"/>
    </source>
</evidence>
<evidence type="ECO:0000256" key="2">
    <source>
        <dbReference type="ARBA" id="ARBA00022692"/>
    </source>
</evidence>
<dbReference type="Gene3D" id="1.20.1740.10">
    <property type="entry name" value="Amino acid/polyamine transporter I"/>
    <property type="match status" value="1"/>
</dbReference>
<reference evidence="6 7" key="1">
    <citation type="submission" date="2019-07" db="EMBL/GenBank/DDBJ databases">
        <title>Whole genome shotgun sequence of Aneurinibacillus danicus NBRC 102444.</title>
        <authorList>
            <person name="Hosoyama A."/>
            <person name="Uohara A."/>
            <person name="Ohji S."/>
            <person name="Ichikawa N."/>
        </authorList>
    </citation>
    <scope>NUCLEOTIDE SEQUENCE [LARGE SCALE GENOMIC DNA]</scope>
    <source>
        <strain evidence="6 7">NBRC 102444</strain>
    </source>
</reference>
<dbReference type="RefSeq" id="WP_170230220.1">
    <property type="nucleotide sequence ID" value="NZ_BJXX01000083.1"/>
</dbReference>
<evidence type="ECO:0000256" key="4">
    <source>
        <dbReference type="ARBA" id="ARBA00023136"/>
    </source>
</evidence>
<feature type="transmembrane region" description="Helical" evidence="5">
    <location>
        <begin position="12"/>
        <end position="32"/>
    </location>
</feature>
<evidence type="ECO:0000313" key="6">
    <source>
        <dbReference type="EMBL" id="GEN34536.1"/>
    </source>
</evidence>